<feature type="compositionally biased region" description="Polar residues" evidence="1">
    <location>
        <begin position="619"/>
        <end position="629"/>
    </location>
</feature>
<accession>A0A146LGH6</accession>
<protein>
    <submittedName>
        <fullName evidence="3">NEDD4-binding protein 2-like 1</fullName>
    </submittedName>
</protein>
<proteinExistence type="predicted"/>
<dbReference type="InterPro" id="IPR052772">
    <property type="entry name" value="Endo/PolyKinase_Domain-Protein"/>
</dbReference>
<dbReference type="PANTHER" id="PTHR46535:SF1">
    <property type="entry name" value="NEDD4-BINDING PROTEIN 2"/>
    <property type="match status" value="1"/>
</dbReference>
<dbReference type="Gene3D" id="3.30.1370.110">
    <property type="match status" value="1"/>
</dbReference>
<evidence type="ECO:0000256" key="1">
    <source>
        <dbReference type="SAM" id="MobiDB-lite"/>
    </source>
</evidence>
<dbReference type="SUPFAM" id="SSF160443">
    <property type="entry name" value="SMR domain-like"/>
    <property type="match status" value="1"/>
</dbReference>
<feature type="compositionally biased region" description="Polar residues" evidence="1">
    <location>
        <begin position="107"/>
        <end position="120"/>
    </location>
</feature>
<sequence length="1474" mass="163900">MDALDEETKDSILREIGVLFPNVSDLSFFRQVFDNENWDLEKSIKILKTLLEDVDGQVPENAPSIDNNFKTGVSSQTPPFKKHFANAAPQPLPQTSGSYSGAMKNTTGNTGTIPKTVNGSKDSKKVTPASKAGKKEKLNKVYNDALKQRNPIHRITTLSLEGIKVMIIMRGCPGSGKTFLVNNIATNLSIELAKTLGAAQPWPVDHHIFSADDFWVNPRTGKYVFNSEYIEYAHLWNQKVVRQAACEGRSPIFIDNTHTRIWEMKAYAALAVEFGYLIEIVESPNKWAFNENELVRRNVHGVHKDAIRRMLDRYEYHVTPAKLMVECRLTYPQNCIPPQRCLVSFNTPASKNQQKIFNSRFYCVPLDSILSLKSGVDNPPELLAQLPKSTPNFKATSNTVYKNIPVKLKKEEATNPFKYMYDQEIWLTNRANSPPEESSYFVGDPNLYSNPHPTTSFQSRQESIPPQMSSNPIPSGQPHQSSSQDKNIHSNNYFWEKPDQPPKPKIDLTNQMQNSPIDLLLSLDEKTLKALLEKVTGTQQPPVEPTTSSVIENQVSGFFQSKPSVAEDGIDPPTNLNSNPSDSSVDLLSFEDIEVPSSSSDSFVQIQPVMSKADDESSQPKTSSQNLECDYCSSESSCGEAFSDEGDHSNSGSSCEVISLSDDIGYEVTKEYVLVQPTGLVLYQIGREGQPTTLKEFVATSELLSPKKKSKRLTSNYGERDGIQKSLSGKVLSKVSKFVNSSFHKTKGSSSYIEGMFGSTLMSNGSVQSLNTKQSHELLSKSSVGGNVPLPTFDFQNLPPDLPSKLTPISPVPSSTSISNASFPVMSNTIGGETKTVVVSLEHFQPGLSNAAETWNEEPVRDRSPEPLVRSDSPKDQRSPSGKSLKKTSYDFWCNTNYVDFDILAKVNSGTYTGPDVILDGRPFAFQSSLRPQKFDSIKAVATHDKSSMTSSECPAVGKDSGIEILTRMFPDASTEGLTELFEKCHKDLDWAVNLMIDSGNQVSEHFVADEILPQSNTSEPWETFQEPENNEYNLEELVTHSGLKKVKKSKHKLTEEYSDLVKEFEANFVLNEGCYSERLKKVRETKFGKPLGMETTEDDNATRDSSPSNDQESSVSDSLEEDEGDMGLIMSNNLISQLQSKFGPVPNLFGEDLVVKLPVSLARQIYSYALDSICQHMEEQQNVLDMLVKEDEDFARKLQGQPSEPNGDVSFKYIMDHELALRTQKQQVQSGMSNEPTFASTLSHQLLTERFPGIDPTALKTVLDDTNQSLHQATNLLASAGHVPINSTELGATSEPNDEDLDEYRMSRAESITQANAYHEVAQKLNDLRKHYFLKAQESYNSGNYAVAAFYRDLVSWYTTQIKESNSKAAKTMLCGNEGATTLDLHFLGVSDAVHVLDLFLDEGIRGLSTRKREIFIITGRGLHSADGKSKIKPAIKQRLKQRGLKFSEVNPGMLKTAITKSSTVSYKMDKFQ</sequence>
<organism evidence="3">
    <name type="scientific">Lygus hesperus</name>
    <name type="common">Western plant bug</name>
    <dbReference type="NCBI Taxonomy" id="30085"/>
    <lineage>
        <taxon>Eukaryota</taxon>
        <taxon>Metazoa</taxon>
        <taxon>Ecdysozoa</taxon>
        <taxon>Arthropoda</taxon>
        <taxon>Hexapoda</taxon>
        <taxon>Insecta</taxon>
        <taxon>Pterygota</taxon>
        <taxon>Neoptera</taxon>
        <taxon>Paraneoptera</taxon>
        <taxon>Hemiptera</taxon>
        <taxon>Heteroptera</taxon>
        <taxon>Panheteroptera</taxon>
        <taxon>Cimicomorpha</taxon>
        <taxon>Miridae</taxon>
        <taxon>Mirini</taxon>
        <taxon>Lygus</taxon>
    </lineage>
</organism>
<dbReference type="GO" id="GO:0005634">
    <property type="term" value="C:nucleus"/>
    <property type="evidence" value="ECO:0007669"/>
    <property type="project" value="TreeGrafter"/>
</dbReference>
<evidence type="ECO:0000259" key="2">
    <source>
        <dbReference type="PROSITE" id="PS50828"/>
    </source>
</evidence>
<feature type="compositionally biased region" description="Basic and acidic residues" evidence="1">
    <location>
        <begin position="496"/>
        <end position="506"/>
    </location>
</feature>
<dbReference type="Pfam" id="PF13671">
    <property type="entry name" value="AAA_33"/>
    <property type="match status" value="1"/>
</dbReference>
<feature type="domain" description="Smr" evidence="2">
    <location>
        <begin position="1384"/>
        <end position="1461"/>
    </location>
</feature>
<feature type="compositionally biased region" description="Polar residues" evidence="1">
    <location>
        <begin position="574"/>
        <end position="585"/>
    </location>
</feature>
<dbReference type="InterPro" id="IPR036063">
    <property type="entry name" value="Smr_dom_sf"/>
</dbReference>
<dbReference type="SMART" id="SM00463">
    <property type="entry name" value="SMR"/>
    <property type="match status" value="1"/>
</dbReference>
<evidence type="ECO:0000313" key="3">
    <source>
        <dbReference type="EMBL" id="JAQ05610.1"/>
    </source>
</evidence>
<feature type="compositionally biased region" description="Polar residues" evidence="1">
    <location>
        <begin position="447"/>
        <end position="493"/>
    </location>
</feature>
<dbReference type="Gene3D" id="3.40.50.300">
    <property type="entry name" value="P-loop containing nucleotide triphosphate hydrolases"/>
    <property type="match status" value="1"/>
</dbReference>
<feature type="region of interest" description="Disordered" evidence="1">
    <location>
        <begin position="562"/>
        <end position="585"/>
    </location>
</feature>
<feature type="region of interest" description="Disordered" evidence="1">
    <location>
        <begin position="1091"/>
        <end position="1123"/>
    </location>
</feature>
<dbReference type="InterPro" id="IPR027417">
    <property type="entry name" value="P-loop_NTPase"/>
</dbReference>
<dbReference type="PANTHER" id="PTHR46535">
    <property type="entry name" value="NEDD4-BINDING PROTEIN 2"/>
    <property type="match status" value="1"/>
</dbReference>
<dbReference type="PROSITE" id="PS50828">
    <property type="entry name" value="SMR"/>
    <property type="match status" value="1"/>
</dbReference>
<name>A0A146LGH6_LYGHE</name>
<dbReference type="EMBL" id="GDHC01013019">
    <property type="protein sequence ID" value="JAQ05610.1"/>
    <property type="molecule type" value="Transcribed_RNA"/>
</dbReference>
<feature type="region of interest" description="Disordered" evidence="1">
    <location>
        <begin position="850"/>
        <end position="885"/>
    </location>
</feature>
<feature type="region of interest" description="Disordered" evidence="1">
    <location>
        <begin position="107"/>
        <end position="134"/>
    </location>
</feature>
<feature type="region of interest" description="Disordered" evidence="1">
    <location>
        <begin position="610"/>
        <end position="629"/>
    </location>
</feature>
<dbReference type="InterPro" id="IPR002625">
    <property type="entry name" value="Smr_dom"/>
</dbReference>
<dbReference type="GO" id="GO:0004519">
    <property type="term" value="F:endonuclease activity"/>
    <property type="evidence" value="ECO:0007669"/>
    <property type="project" value="TreeGrafter"/>
</dbReference>
<reference evidence="3" key="1">
    <citation type="journal article" date="2016" name="Gigascience">
        <title>De novo construction of an expanded transcriptome assembly for the western tarnished plant bug, Lygus hesperus.</title>
        <authorList>
            <person name="Tassone E.E."/>
            <person name="Geib S.M."/>
            <person name="Hall B."/>
            <person name="Fabrick J.A."/>
            <person name="Brent C.S."/>
            <person name="Hull J.J."/>
        </authorList>
    </citation>
    <scope>NUCLEOTIDE SEQUENCE</scope>
</reference>
<dbReference type="SUPFAM" id="SSF52540">
    <property type="entry name" value="P-loop containing nucleoside triphosphate hydrolases"/>
    <property type="match status" value="1"/>
</dbReference>
<feature type="region of interest" description="Disordered" evidence="1">
    <location>
        <begin position="434"/>
        <end position="510"/>
    </location>
</feature>
<gene>
    <name evidence="3" type="primary">N4BP2L1</name>
    <name evidence="3" type="ORF">g.71336</name>
</gene>